<accession>U5N7V3</accession>
<reference evidence="3 4" key="1">
    <citation type="journal article" date="2013" name="Genome Biol.">
        <title>Genomic analysis reveals key aspects of prokaryotic symbiosis in the phototrophic consortium "Chlorochromatium aggregatum".</title>
        <authorList>
            <person name="Liu Z."/>
            <person name="Muller J."/>
            <person name="Li T."/>
            <person name="Alvey R.M."/>
            <person name="Vogl K."/>
            <person name="Frigaard N.U."/>
            <person name="Rockwell N.C."/>
            <person name="Boyd E.S."/>
            <person name="Tomsho L.P."/>
            <person name="Schuster S.C."/>
            <person name="Henke P."/>
            <person name="Rohde M."/>
            <person name="Overmann J."/>
            <person name="Bryant D.A."/>
        </authorList>
    </citation>
    <scope>NUCLEOTIDE SEQUENCE [LARGE SCALE GENOMIC DNA]</scope>
    <source>
        <strain evidence="3">CR</strain>
    </source>
</reference>
<dbReference type="CDD" id="cd00586">
    <property type="entry name" value="4HBT"/>
    <property type="match status" value="1"/>
</dbReference>
<evidence type="ECO:0000256" key="1">
    <source>
        <dbReference type="ARBA" id="ARBA00005953"/>
    </source>
</evidence>
<dbReference type="RefSeq" id="WP_022772831.1">
    <property type="nucleotide sequence ID" value="NC_022576.1"/>
</dbReference>
<evidence type="ECO:0000313" key="4">
    <source>
        <dbReference type="Proteomes" id="UP000017184"/>
    </source>
</evidence>
<dbReference type="KEGG" id="cbx:Cenrod_1385"/>
<dbReference type="SUPFAM" id="SSF54637">
    <property type="entry name" value="Thioesterase/thiol ester dehydrase-isomerase"/>
    <property type="match status" value="1"/>
</dbReference>
<organism evidence="3 4">
    <name type="scientific">Candidatus Symbiobacter mobilis CR</name>
    <dbReference type="NCBI Taxonomy" id="946483"/>
    <lineage>
        <taxon>Bacteria</taxon>
        <taxon>Pseudomonadati</taxon>
        <taxon>Pseudomonadota</taxon>
        <taxon>Betaproteobacteria</taxon>
        <taxon>Burkholderiales</taxon>
        <taxon>Comamonadaceae</taxon>
    </lineage>
</organism>
<sequence>MAPGASADPPASPAFAWPVRVYWEDTDAGGVVYYANYLRFFERARSEWLRSLGVDQQALLQETGCMFVVSEVHARYLHSARLGDELFVTATLHERGRARLTLHQQVLCPARTASALCEATIRLGWVDRDGRPTRIPTPLLHSLP</sequence>
<protein>
    <submittedName>
        <fullName evidence="3">Thioesterase-like protein</fullName>
    </submittedName>
</protein>
<dbReference type="InterPro" id="IPR014166">
    <property type="entry name" value="Tol-Pal_acyl-CoA_thioesterase"/>
</dbReference>
<evidence type="ECO:0000256" key="2">
    <source>
        <dbReference type="ARBA" id="ARBA00022801"/>
    </source>
</evidence>
<dbReference type="Pfam" id="PF13279">
    <property type="entry name" value="4HBT_2"/>
    <property type="match status" value="1"/>
</dbReference>
<evidence type="ECO:0000313" key="3">
    <source>
        <dbReference type="EMBL" id="AGX87472.1"/>
    </source>
</evidence>
<dbReference type="STRING" id="946483.Cenrod_1385"/>
<gene>
    <name evidence="3" type="ORF">Cenrod_1385</name>
</gene>
<dbReference type="EMBL" id="CP004885">
    <property type="protein sequence ID" value="AGX87472.1"/>
    <property type="molecule type" value="Genomic_DNA"/>
</dbReference>
<dbReference type="NCBIfam" id="TIGR00051">
    <property type="entry name" value="YbgC/FadM family acyl-CoA thioesterase"/>
    <property type="match status" value="1"/>
</dbReference>
<dbReference type="Gene3D" id="3.10.129.10">
    <property type="entry name" value="Hotdog Thioesterase"/>
    <property type="match status" value="1"/>
</dbReference>
<dbReference type="InterPro" id="IPR050563">
    <property type="entry name" value="4-hydroxybenzoyl-CoA_TE"/>
</dbReference>
<dbReference type="PANTHER" id="PTHR31793:SF37">
    <property type="entry name" value="ACYL-COA THIOESTER HYDROLASE YBGC"/>
    <property type="match status" value="1"/>
</dbReference>
<dbReference type="PANTHER" id="PTHR31793">
    <property type="entry name" value="4-HYDROXYBENZOYL-COA THIOESTERASE FAMILY MEMBER"/>
    <property type="match status" value="1"/>
</dbReference>
<dbReference type="GO" id="GO:0047617">
    <property type="term" value="F:fatty acyl-CoA hydrolase activity"/>
    <property type="evidence" value="ECO:0007669"/>
    <property type="project" value="TreeGrafter"/>
</dbReference>
<dbReference type="OrthoDB" id="9808429at2"/>
<dbReference type="InterPro" id="IPR029069">
    <property type="entry name" value="HotDog_dom_sf"/>
</dbReference>
<dbReference type="PATRIC" id="fig|946483.4.peg.1396"/>
<dbReference type="Proteomes" id="UP000017184">
    <property type="component" value="Chromosome"/>
</dbReference>
<name>U5N7V3_9BURK</name>
<comment type="similarity">
    <text evidence="1">Belongs to the 4-hydroxybenzoyl-CoA thioesterase family.</text>
</comment>
<keyword evidence="2" id="KW-0378">Hydrolase</keyword>
<dbReference type="HOGENOM" id="CLU_101141_7_1_4"/>
<dbReference type="eggNOG" id="COG0824">
    <property type="taxonomic scope" value="Bacteria"/>
</dbReference>
<dbReference type="PIRSF" id="PIRSF003230">
    <property type="entry name" value="YbgC"/>
    <property type="match status" value="1"/>
</dbReference>
<keyword evidence="4" id="KW-1185">Reference proteome</keyword>
<proteinExistence type="inferred from homology"/>
<dbReference type="InterPro" id="IPR006684">
    <property type="entry name" value="YbgC/YbaW"/>
</dbReference>
<dbReference type="AlphaFoldDB" id="U5N7V3"/>
<dbReference type="NCBIfam" id="TIGR02799">
    <property type="entry name" value="thio_ybgC"/>
    <property type="match status" value="1"/>
</dbReference>
<dbReference type="FunFam" id="3.10.129.10:FF:000004">
    <property type="entry name" value="Tol-pal system-associated acyl-CoA thioesterase"/>
    <property type="match status" value="1"/>
</dbReference>